<dbReference type="CDD" id="cd02440">
    <property type="entry name" value="AdoMet_MTases"/>
    <property type="match status" value="1"/>
</dbReference>
<accession>A0ABQ1UIW5</accession>
<dbReference type="GO" id="GO:0032259">
    <property type="term" value="P:methylation"/>
    <property type="evidence" value="ECO:0007669"/>
    <property type="project" value="UniProtKB-KW"/>
</dbReference>
<gene>
    <name evidence="2" type="ORF">GCM10007298_14080</name>
</gene>
<dbReference type="Pfam" id="PF13649">
    <property type="entry name" value="Methyltransf_25"/>
    <property type="match status" value="1"/>
</dbReference>
<dbReference type="PANTHER" id="PTHR42912:SF93">
    <property type="entry name" value="N6-ADENOSINE-METHYLTRANSFERASE TMT1A"/>
    <property type="match status" value="1"/>
</dbReference>
<evidence type="ECO:0000259" key="1">
    <source>
        <dbReference type="Pfam" id="PF13649"/>
    </source>
</evidence>
<dbReference type="Proteomes" id="UP000632454">
    <property type="component" value="Unassembled WGS sequence"/>
</dbReference>
<evidence type="ECO:0000313" key="2">
    <source>
        <dbReference type="EMBL" id="GGF19199.1"/>
    </source>
</evidence>
<feature type="domain" description="Methyltransferase" evidence="1">
    <location>
        <begin position="37"/>
        <end position="128"/>
    </location>
</feature>
<keyword evidence="2" id="KW-0489">Methyltransferase</keyword>
<evidence type="ECO:0000313" key="3">
    <source>
        <dbReference type="Proteomes" id="UP000632454"/>
    </source>
</evidence>
<reference evidence="3" key="1">
    <citation type="journal article" date="2019" name="Int. J. Syst. Evol. Microbiol.">
        <title>The Global Catalogue of Microorganisms (GCM) 10K type strain sequencing project: providing services to taxonomists for standard genome sequencing and annotation.</title>
        <authorList>
            <consortium name="The Broad Institute Genomics Platform"/>
            <consortium name="The Broad Institute Genome Sequencing Center for Infectious Disease"/>
            <person name="Wu L."/>
            <person name="Ma J."/>
        </authorList>
    </citation>
    <scope>NUCLEOTIDE SEQUENCE [LARGE SCALE GENOMIC DNA]</scope>
    <source>
        <strain evidence="3">CCM 7855</strain>
    </source>
</reference>
<dbReference type="Gene3D" id="3.40.50.150">
    <property type="entry name" value="Vaccinia Virus protein VP39"/>
    <property type="match status" value="1"/>
</dbReference>
<dbReference type="InterPro" id="IPR041698">
    <property type="entry name" value="Methyltransf_25"/>
</dbReference>
<keyword evidence="2" id="KW-0808">Transferase</keyword>
<sequence>MEWSRGRYEAVAERIAAIADEVVSRLDDVSPLDGADVVDLACGTGSAALAAHERGAHVTGVDLTGDLVAIAEDKARAAGADIAWITADASDTGLDADSFDGAVSNMGIIFVDPDRQLAELARLLRPGGVLGFSAWVRATHNPFYDPIVSVLGRPAQTGPSPDQWGEHDTIHARLADDFQDVDVVTRTHTWEFESLESALTFISDESPMHVNVLHRISEMQHDRLMSAFEVALTRHVAADGRVAFDSPYVIVTARRQ</sequence>
<dbReference type="EMBL" id="BMCS01000001">
    <property type="protein sequence ID" value="GGF19199.1"/>
    <property type="molecule type" value="Genomic_DNA"/>
</dbReference>
<organism evidence="2 3">
    <name type="scientific">Williamsia phyllosphaerae</name>
    <dbReference type="NCBI Taxonomy" id="885042"/>
    <lineage>
        <taxon>Bacteria</taxon>
        <taxon>Bacillati</taxon>
        <taxon>Actinomycetota</taxon>
        <taxon>Actinomycetes</taxon>
        <taxon>Mycobacteriales</taxon>
        <taxon>Nocardiaceae</taxon>
        <taxon>Williamsia</taxon>
    </lineage>
</organism>
<keyword evidence="3" id="KW-1185">Reference proteome</keyword>
<dbReference type="GO" id="GO:0008168">
    <property type="term" value="F:methyltransferase activity"/>
    <property type="evidence" value="ECO:0007669"/>
    <property type="project" value="UniProtKB-KW"/>
</dbReference>
<dbReference type="PANTHER" id="PTHR42912">
    <property type="entry name" value="METHYLTRANSFERASE"/>
    <property type="match status" value="1"/>
</dbReference>
<name>A0ABQ1UIW5_9NOCA</name>
<comment type="caution">
    <text evidence="2">The sequence shown here is derived from an EMBL/GenBank/DDBJ whole genome shotgun (WGS) entry which is preliminary data.</text>
</comment>
<proteinExistence type="predicted"/>
<protein>
    <submittedName>
        <fullName evidence="2">SAM-dependent methyltransferase</fullName>
    </submittedName>
</protein>
<dbReference type="SUPFAM" id="SSF53335">
    <property type="entry name" value="S-adenosyl-L-methionine-dependent methyltransferases"/>
    <property type="match status" value="1"/>
</dbReference>
<dbReference type="InterPro" id="IPR050508">
    <property type="entry name" value="Methyltransf_Superfamily"/>
</dbReference>
<dbReference type="InterPro" id="IPR029063">
    <property type="entry name" value="SAM-dependent_MTases_sf"/>
</dbReference>